<keyword evidence="1" id="KW-0472">Membrane</keyword>
<reference evidence="2" key="1">
    <citation type="journal article" date="2012" name="Proc. Natl. Acad. Sci. U.S.A.">
        <title>Antigenic diversity is generated by distinct evolutionary mechanisms in African trypanosome species.</title>
        <authorList>
            <person name="Jackson A.P."/>
            <person name="Berry A."/>
            <person name="Aslett M."/>
            <person name="Allison H.C."/>
            <person name="Burton P."/>
            <person name="Vavrova-Anderson J."/>
            <person name="Brown R."/>
            <person name="Browne H."/>
            <person name="Corton N."/>
            <person name="Hauser H."/>
            <person name="Gamble J."/>
            <person name="Gilderthorp R."/>
            <person name="Marcello L."/>
            <person name="McQuillan J."/>
            <person name="Otto T.D."/>
            <person name="Quail M.A."/>
            <person name="Sanders M.J."/>
            <person name="van Tonder A."/>
            <person name="Ginger M.L."/>
            <person name="Field M.C."/>
            <person name="Barry J.D."/>
            <person name="Hertz-Fowler C."/>
            <person name="Berriman M."/>
        </authorList>
    </citation>
    <scope>NUCLEOTIDE SEQUENCE</scope>
    <source>
        <strain evidence="2">Y486</strain>
    </source>
</reference>
<dbReference type="VEuPathDB" id="TriTrypDB:TvY486_1110930"/>
<proteinExistence type="predicted"/>
<organism evidence="2">
    <name type="scientific">Trypanosoma vivax (strain Y486)</name>
    <dbReference type="NCBI Taxonomy" id="1055687"/>
    <lineage>
        <taxon>Eukaryota</taxon>
        <taxon>Discoba</taxon>
        <taxon>Euglenozoa</taxon>
        <taxon>Kinetoplastea</taxon>
        <taxon>Metakinetoplastina</taxon>
        <taxon>Trypanosomatida</taxon>
        <taxon>Trypanosomatidae</taxon>
        <taxon>Trypanosoma</taxon>
        <taxon>Duttonella</taxon>
    </lineage>
</organism>
<dbReference type="OMA" id="YERNATM"/>
<keyword evidence="1" id="KW-1133">Transmembrane helix</keyword>
<feature type="transmembrane region" description="Helical" evidence="1">
    <location>
        <begin position="56"/>
        <end position="84"/>
    </location>
</feature>
<keyword evidence="1" id="KW-0812">Transmembrane</keyword>
<protein>
    <recommendedName>
        <fullName evidence="3">Transmembrane protein</fullName>
    </recommendedName>
</protein>
<evidence type="ECO:0008006" key="3">
    <source>
        <dbReference type="Google" id="ProtNLM"/>
    </source>
</evidence>
<name>G0UCP9_TRYVY</name>
<evidence type="ECO:0000256" key="1">
    <source>
        <dbReference type="SAM" id="Phobius"/>
    </source>
</evidence>
<sequence length="160" mass="18405">MFRRTLHRAMKPYLHAFSPGARASEKGMLYRNSNMNAHARVASIQQAQRTHREGKIFLMLLVPDQIFMSTVVVGASIIAIVLYFRQQPFSFNTHKQRWILGAINEHEFYQRNREMSAVLEAHQEAIKGTREVIGDRPAVFDPPKESLYFSPSGDFAPQKE</sequence>
<accession>G0UCP9</accession>
<dbReference type="EMBL" id="HE573027">
    <property type="protein sequence ID" value="CCC53609.1"/>
    <property type="molecule type" value="Genomic_DNA"/>
</dbReference>
<evidence type="ECO:0000313" key="2">
    <source>
        <dbReference type="EMBL" id="CCC53609.1"/>
    </source>
</evidence>
<dbReference type="AlphaFoldDB" id="G0UCP9"/>
<gene>
    <name evidence="2" type="ORF">TVY486_1110930</name>
</gene>